<comment type="pathway">
    <text evidence="2">One-carbon metabolism; formaldehyde assimilation via RuMP pathway; D-fructose 6-phosphate from D-ribulose 5-phosphate and formaldehyde: step 1/2.</text>
</comment>
<dbReference type="InterPro" id="IPR001754">
    <property type="entry name" value="OMPdeCOase_dom"/>
</dbReference>
<proteinExistence type="inferred from homology"/>
<accession>A0A1S8KNF4</accession>
<dbReference type="PANTHER" id="PTHR35039">
    <property type="entry name" value="3-KETO-L-GULONATE-6-PHOSPHATE DECARBOXYLASE SGBH-RELATED"/>
    <property type="match status" value="1"/>
</dbReference>
<evidence type="ECO:0000256" key="2">
    <source>
        <dbReference type="ARBA" id="ARBA00005014"/>
    </source>
</evidence>
<dbReference type="FunFam" id="3.20.20.70:FF:000022">
    <property type="entry name" value="3-keto-L-gulonate-6-phosphate decarboxylase UlaD"/>
    <property type="match status" value="1"/>
</dbReference>
<dbReference type="InterPro" id="IPR013785">
    <property type="entry name" value="Aldolase_TIM"/>
</dbReference>
<dbReference type="GO" id="GO:0043801">
    <property type="term" value="F:hexulose-6-phosphate synthase activity"/>
    <property type="evidence" value="ECO:0007669"/>
    <property type="project" value="UniProtKB-EC"/>
</dbReference>
<evidence type="ECO:0000256" key="6">
    <source>
        <dbReference type="ARBA" id="ARBA00023239"/>
    </source>
</evidence>
<keyword evidence="7" id="KW-0119">Carbohydrate metabolism</keyword>
<dbReference type="Pfam" id="PF00215">
    <property type="entry name" value="OMPdecase"/>
    <property type="match status" value="1"/>
</dbReference>
<name>A0A1S8KNF4_9LACT</name>
<dbReference type="Gene3D" id="3.20.20.70">
    <property type="entry name" value="Aldolase class I"/>
    <property type="match status" value="1"/>
</dbReference>
<organism evidence="9 10">
    <name type="scientific">Dolosigranulum pigrum</name>
    <dbReference type="NCBI Taxonomy" id="29394"/>
    <lineage>
        <taxon>Bacteria</taxon>
        <taxon>Bacillati</taxon>
        <taxon>Bacillota</taxon>
        <taxon>Bacilli</taxon>
        <taxon>Lactobacillales</taxon>
        <taxon>Carnobacteriaceae</taxon>
        <taxon>Dolosigranulum</taxon>
    </lineage>
</organism>
<dbReference type="CDD" id="cd04726">
    <property type="entry name" value="KGPDC_HPS"/>
    <property type="match status" value="1"/>
</dbReference>
<feature type="domain" description="Orotidine 5'-phosphate decarboxylase" evidence="8">
    <location>
        <begin position="7"/>
        <end position="212"/>
    </location>
</feature>
<evidence type="ECO:0000259" key="8">
    <source>
        <dbReference type="SMART" id="SM00934"/>
    </source>
</evidence>
<protein>
    <recommendedName>
        <fullName evidence="4">3-hexulose-6-phosphate synthase</fullName>
        <ecNumber evidence="4">4.1.2.43</ecNumber>
    </recommendedName>
</protein>
<comment type="catalytic activity">
    <reaction evidence="1">
        <text>D-ribulose 5-phosphate + formaldehyde = D-arabino-hex-3-ulose 6-phosphate</text>
        <dbReference type="Rhea" id="RHEA:25201"/>
        <dbReference type="ChEBI" id="CHEBI:16842"/>
        <dbReference type="ChEBI" id="CHEBI:58121"/>
        <dbReference type="ChEBI" id="CHEBI:58542"/>
        <dbReference type="EC" id="4.1.2.43"/>
    </reaction>
</comment>
<dbReference type="GO" id="GO:0033982">
    <property type="term" value="F:3-dehydro-L-gulonate-6-phosphate decarboxylase activity"/>
    <property type="evidence" value="ECO:0007669"/>
    <property type="project" value="TreeGrafter"/>
</dbReference>
<keyword evidence="6" id="KW-0456">Lyase</keyword>
<keyword evidence="5" id="KW-0554">One-carbon metabolism</keyword>
<evidence type="ECO:0000256" key="1">
    <source>
        <dbReference type="ARBA" id="ARBA00000718"/>
    </source>
</evidence>
<evidence type="ECO:0000256" key="5">
    <source>
        <dbReference type="ARBA" id="ARBA00022563"/>
    </source>
</evidence>
<dbReference type="SMART" id="SM00934">
    <property type="entry name" value="OMPdecase"/>
    <property type="match status" value="1"/>
</dbReference>
<dbReference type="GO" id="GO:0004590">
    <property type="term" value="F:orotidine-5'-phosphate decarboxylase activity"/>
    <property type="evidence" value="ECO:0007669"/>
    <property type="project" value="InterPro"/>
</dbReference>
<evidence type="ECO:0000256" key="3">
    <source>
        <dbReference type="ARBA" id="ARBA00006350"/>
    </source>
</evidence>
<dbReference type="Proteomes" id="UP000190409">
    <property type="component" value="Unassembled WGS sequence"/>
</dbReference>
<evidence type="ECO:0000313" key="10">
    <source>
        <dbReference type="Proteomes" id="UP000190409"/>
    </source>
</evidence>
<dbReference type="SUPFAM" id="SSF51366">
    <property type="entry name" value="Ribulose-phoshate binding barrel"/>
    <property type="match status" value="1"/>
</dbReference>
<evidence type="ECO:0000256" key="4">
    <source>
        <dbReference type="ARBA" id="ARBA00012890"/>
    </source>
</evidence>
<gene>
    <name evidence="9" type="primary">ulaD</name>
    <name evidence="9" type="ORF">BWX42_04355</name>
</gene>
<dbReference type="GO" id="GO:0006730">
    <property type="term" value="P:one-carbon metabolic process"/>
    <property type="evidence" value="ECO:0007669"/>
    <property type="project" value="UniProtKB-KW"/>
</dbReference>
<dbReference type="AlphaFoldDB" id="A0A1S8KNF4"/>
<dbReference type="GO" id="GO:0006207">
    <property type="term" value="P:'de novo' pyrimidine nucleobase biosynthetic process"/>
    <property type="evidence" value="ECO:0007669"/>
    <property type="project" value="InterPro"/>
</dbReference>
<dbReference type="GO" id="GO:0019854">
    <property type="term" value="P:L-ascorbic acid catabolic process"/>
    <property type="evidence" value="ECO:0007669"/>
    <property type="project" value="TreeGrafter"/>
</dbReference>
<dbReference type="InterPro" id="IPR041710">
    <property type="entry name" value="HPS/KGPDC"/>
</dbReference>
<dbReference type="EMBL" id="MUYF01000003">
    <property type="protein sequence ID" value="OOL81081.1"/>
    <property type="molecule type" value="Genomic_DNA"/>
</dbReference>
<sequence length="222" mass="24139">MTKSLPKLQVALDHSTMPEAIGAAVSVGQEVDIIEAGTVCLLQVGSSLVGILRELFPDKLIVADTKCADAGGTVARNNAKQGANWMTCICCATIPTMIAAREAIESIQGDHGEIQVELYGDWTFEQAQDWLNAGIFQVIYHQSRDALLAGQTWGEQDLEKVKRLIDMGFRVSVTGGLKVETLSLFKNLDVFAFIAGRGITEAEEPVQAARDFKAEINRIWGE</sequence>
<reference evidence="9 10" key="1">
    <citation type="submission" date="2017-01" db="EMBL/GenBank/DDBJ databases">
        <title>Complete Genome Sequence of Dolosigranulum pigrum isolated from a Patient with interstitial lung disease.</title>
        <authorList>
            <person name="Mukhopadhyay R."/>
            <person name="Joaquin J."/>
            <person name="Hogue R."/>
            <person name="Fitzgerald S."/>
            <person name="Jospin G."/>
            <person name="Eisen J.A."/>
            <person name="Chaturvedi V."/>
        </authorList>
    </citation>
    <scope>NUCLEOTIDE SEQUENCE [LARGE SCALE GENOMIC DNA]</scope>
    <source>
        <strain evidence="9 10">15S00348</strain>
    </source>
</reference>
<evidence type="ECO:0000313" key="9">
    <source>
        <dbReference type="EMBL" id="OOL81081.1"/>
    </source>
</evidence>
<dbReference type="PANTHER" id="PTHR35039:SF3">
    <property type="entry name" value="3-KETO-L-GULONATE-6-PHOSPHATE DECARBOXYLASE SGBH-RELATED"/>
    <property type="match status" value="1"/>
</dbReference>
<comment type="similarity">
    <text evidence="3">Belongs to the HPS/KGPDC family. HPS subfamily.</text>
</comment>
<evidence type="ECO:0000256" key="7">
    <source>
        <dbReference type="ARBA" id="ARBA00023277"/>
    </source>
</evidence>
<dbReference type="RefSeq" id="WP_077862572.1">
    <property type="nucleotide sequence ID" value="NZ_CP040424.1"/>
</dbReference>
<dbReference type="NCBIfam" id="NF009832">
    <property type="entry name" value="PRK13306.1"/>
    <property type="match status" value="1"/>
</dbReference>
<dbReference type="EC" id="4.1.2.43" evidence="4"/>
<comment type="caution">
    <text evidence="9">The sequence shown here is derived from an EMBL/GenBank/DDBJ whole genome shotgun (WGS) entry which is preliminary data.</text>
</comment>
<dbReference type="InterPro" id="IPR011060">
    <property type="entry name" value="RibuloseP-bd_barrel"/>
</dbReference>